<sequence>MSIKLVKTFNQSQILAMTPSLRKSIELLQLSKFELLEEIKHHQDENPFIKNINEKEEFFELDYENFSEEINLQEHLLKQIFDLSLEKEDEEICQTLIYSLDENGLLIDELEELEDILEFKYSQTKILENLINVVQKLNPLGVGARDFKEMIKIQVDKKVSDIEVKEIADAILVRSENFNYQDLENELAKNFDKKKIRDAINFIKKCDLSPGMNFSKNEFIRPDIVVSNANNRLEIKLIENDLPSLGFDLELYETFKKEKSLSQKIKDKVHEAKWFIKAVETRNKNVSKIGTLICEKQIKFLTKTSIDLEPLSGKEIAKELKLSTSTVSRIIRAKYIQYDDGLLPMKSLLAPSVSKSKKITSRNLIREIDLLIKSSQKRLSDQMITNLLNKKGYGLARRTINKYRQKSIRLEVSSSKIKTLNERN</sequence>
<evidence type="ECO:0000256" key="5">
    <source>
        <dbReference type="ARBA" id="ARBA00022695"/>
    </source>
</evidence>
<dbReference type="NCBIfam" id="TIGR02395">
    <property type="entry name" value="rpoN_sigma"/>
    <property type="match status" value="1"/>
</dbReference>
<evidence type="ECO:0000256" key="9">
    <source>
        <dbReference type="ARBA" id="ARBA00023163"/>
    </source>
</evidence>
<evidence type="ECO:0000256" key="10">
    <source>
        <dbReference type="PIRNR" id="PIRNR000774"/>
    </source>
</evidence>
<dbReference type="Pfam" id="PF00309">
    <property type="entry name" value="Sigma54_AID"/>
    <property type="match status" value="1"/>
</dbReference>
<feature type="domain" description="RNA polymerase sigma factor 54 core-binding" evidence="12">
    <location>
        <begin position="64"/>
        <end position="247"/>
    </location>
</feature>
<organism evidence="13 14">
    <name type="scientific">SAR86 cluster bacterium</name>
    <dbReference type="NCBI Taxonomy" id="2030880"/>
    <lineage>
        <taxon>Bacteria</taxon>
        <taxon>Pseudomonadati</taxon>
        <taxon>Pseudomonadota</taxon>
        <taxon>Gammaproteobacteria</taxon>
        <taxon>SAR86 cluster</taxon>
    </lineage>
</organism>
<dbReference type="GO" id="GO:0016779">
    <property type="term" value="F:nucleotidyltransferase activity"/>
    <property type="evidence" value="ECO:0007669"/>
    <property type="project" value="UniProtKB-KW"/>
</dbReference>
<evidence type="ECO:0000256" key="8">
    <source>
        <dbReference type="ARBA" id="ARBA00023125"/>
    </source>
</evidence>
<keyword evidence="3 10" id="KW-0240">DNA-directed RNA polymerase</keyword>
<feature type="domain" description="RNA polymerase sigma factor 54 DNA-binding" evidence="11">
    <location>
        <begin position="263"/>
        <end position="415"/>
    </location>
</feature>
<dbReference type="PRINTS" id="PR00045">
    <property type="entry name" value="SIGMA54FCT"/>
</dbReference>
<dbReference type="PROSITE" id="PS50044">
    <property type="entry name" value="SIGMA54_3"/>
    <property type="match status" value="1"/>
</dbReference>
<dbReference type="GO" id="GO:0000428">
    <property type="term" value="C:DNA-directed RNA polymerase complex"/>
    <property type="evidence" value="ECO:0007669"/>
    <property type="project" value="UniProtKB-KW"/>
</dbReference>
<comment type="function">
    <text evidence="10">Sigma factors are initiation factors that promote the attachment of RNA polymerase to specific initiation sites and are then released.</text>
</comment>
<evidence type="ECO:0000259" key="11">
    <source>
        <dbReference type="Pfam" id="PF04552"/>
    </source>
</evidence>
<comment type="similarity">
    <text evidence="1 10">Belongs to the sigma-54 factor family.</text>
</comment>
<proteinExistence type="inferred from homology"/>
<comment type="caution">
    <text evidence="13">The sequence shown here is derived from an EMBL/GenBank/DDBJ whole genome shotgun (WGS) entry which is preliminary data.</text>
</comment>
<evidence type="ECO:0000256" key="7">
    <source>
        <dbReference type="ARBA" id="ARBA00023082"/>
    </source>
</evidence>
<keyword evidence="5 10" id="KW-0548">Nucleotidyltransferase</keyword>
<dbReference type="InterPro" id="IPR007046">
    <property type="entry name" value="RNA_pol_sigma_54_core-bd"/>
</dbReference>
<evidence type="ECO:0000313" key="14">
    <source>
        <dbReference type="Proteomes" id="UP000253307"/>
    </source>
</evidence>
<name>A0A368BYH7_9GAMM</name>
<protein>
    <recommendedName>
        <fullName evidence="2 10">RNA polymerase sigma-54 factor</fullName>
    </recommendedName>
</protein>
<keyword evidence="8 10" id="KW-0238">DNA-binding</keyword>
<dbReference type="InterPro" id="IPR038709">
    <property type="entry name" value="RpoN_core-bd_sf"/>
</dbReference>
<dbReference type="Proteomes" id="UP000253307">
    <property type="component" value="Unassembled WGS sequence"/>
</dbReference>
<keyword evidence="6 10" id="KW-0805">Transcription regulation</keyword>
<evidence type="ECO:0000256" key="2">
    <source>
        <dbReference type="ARBA" id="ARBA00019942"/>
    </source>
</evidence>
<dbReference type="Gene3D" id="1.10.10.1330">
    <property type="entry name" value="RNA polymerase sigma-54 factor, core-binding domain"/>
    <property type="match status" value="1"/>
</dbReference>
<keyword evidence="4 10" id="KW-0808">Transferase</keyword>
<dbReference type="GO" id="GO:0003677">
    <property type="term" value="F:DNA binding"/>
    <property type="evidence" value="ECO:0007669"/>
    <property type="project" value="UniProtKB-KW"/>
</dbReference>
<dbReference type="EMBL" id="QOPE01000004">
    <property type="protein sequence ID" value="RCL42378.1"/>
    <property type="molecule type" value="Genomic_DNA"/>
</dbReference>
<dbReference type="PANTHER" id="PTHR32248:SF4">
    <property type="entry name" value="RNA POLYMERASE SIGMA-54 FACTOR"/>
    <property type="match status" value="1"/>
</dbReference>
<evidence type="ECO:0000256" key="6">
    <source>
        <dbReference type="ARBA" id="ARBA00023015"/>
    </source>
</evidence>
<gene>
    <name evidence="13" type="primary">rpoN</name>
    <name evidence="13" type="ORF">DBW96_00910</name>
</gene>
<keyword evidence="7 10" id="KW-0731">Sigma factor</keyword>
<dbReference type="AlphaFoldDB" id="A0A368BYH7"/>
<dbReference type="Pfam" id="PF04963">
    <property type="entry name" value="Sigma54_CBD"/>
    <property type="match status" value="1"/>
</dbReference>
<dbReference type="Gene3D" id="1.10.10.60">
    <property type="entry name" value="Homeodomain-like"/>
    <property type="match status" value="1"/>
</dbReference>
<dbReference type="PROSITE" id="PS00718">
    <property type="entry name" value="SIGMA54_2"/>
    <property type="match status" value="1"/>
</dbReference>
<evidence type="ECO:0000256" key="4">
    <source>
        <dbReference type="ARBA" id="ARBA00022679"/>
    </source>
</evidence>
<dbReference type="InterPro" id="IPR000394">
    <property type="entry name" value="RNA_pol_sigma_54"/>
</dbReference>
<keyword evidence="9 10" id="KW-0804">Transcription</keyword>
<dbReference type="GO" id="GO:0006352">
    <property type="term" value="P:DNA-templated transcription initiation"/>
    <property type="evidence" value="ECO:0007669"/>
    <property type="project" value="InterPro"/>
</dbReference>
<dbReference type="InterPro" id="IPR007634">
    <property type="entry name" value="RNA_pol_sigma_54_DNA-bd"/>
</dbReference>
<evidence type="ECO:0000256" key="1">
    <source>
        <dbReference type="ARBA" id="ARBA00008798"/>
    </source>
</evidence>
<dbReference type="GO" id="GO:0001216">
    <property type="term" value="F:DNA-binding transcription activator activity"/>
    <property type="evidence" value="ECO:0007669"/>
    <property type="project" value="InterPro"/>
</dbReference>
<reference evidence="13 14" key="1">
    <citation type="journal article" date="2018" name="Microbiome">
        <title>Fine metagenomic profile of the Mediterranean stratified and mixed water columns revealed by assembly and recruitment.</title>
        <authorList>
            <person name="Haro-Moreno J.M."/>
            <person name="Lopez-Perez M."/>
            <person name="De La Torre J.R."/>
            <person name="Picazo A."/>
            <person name="Camacho A."/>
            <person name="Rodriguez-Valera F."/>
        </authorList>
    </citation>
    <scope>NUCLEOTIDE SEQUENCE [LARGE SCALE GENOMIC DNA]</scope>
    <source>
        <strain evidence="13">MED-G82</strain>
    </source>
</reference>
<dbReference type="GO" id="GO:0016987">
    <property type="term" value="F:sigma factor activity"/>
    <property type="evidence" value="ECO:0007669"/>
    <property type="project" value="UniProtKB-KW"/>
</dbReference>
<evidence type="ECO:0000256" key="3">
    <source>
        <dbReference type="ARBA" id="ARBA00022478"/>
    </source>
</evidence>
<accession>A0A368BYH7</accession>
<evidence type="ECO:0000259" key="12">
    <source>
        <dbReference type="Pfam" id="PF04963"/>
    </source>
</evidence>
<dbReference type="PANTHER" id="PTHR32248">
    <property type="entry name" value="RNA POLYMERASE SIGMA-54 FACTOR"/>
    <property type="match status" value="1"/>
</dbReference>
<dbReference type="Pfam" id="PF04552">
    <property type="entry name" value="Sigma54_DBD"/>
    <property type="match status" value="1"/>
</dbReference>
<evidence type="ECO:0000313" key="13">
    <source>
        <dbReference type="EMBL" id="RCL42378.1"/>
    </source>
</evidence>
<dbReference type="PIRSF" id="PIRSF000774">
    <property type="entry name" value="RpoN"/>
    <property type="match status" value="1"/>
</dbReference>